<protein>
    <recommendedName>
        <fullName evidence="8">Acetylglutamate kinase</fullName>
        <ecNumber evidence="8">2.7.2.8</ecNumber>
    </recommendedName>
    <alternativeName>
        <fullName evidence="8">N-acetyl-L-glutamate 5-phosphotransferase</fullName>
    </alternativeName>
    <alternativeName>
        <fullName evidence="8">NAG kinase</fullName>
        <shortName evidence="8">NAGK</shortName>
    </alternativeName>
</protein>
<evidence type="ECO:0000256" key="8">
    <source>
        <dbReference type="HAMAP-Rule" id="MF_00082"/>
    </source>
</evidence>
<sequence length="284" mass="31201">MLNNLERVQILSEILPFIKKLSGSIIVIKYGGAAMKNKHLKYNVIQDVLFLHSIGIKPILVHGGGPLINNWLKKINIEPKFENGIRITDLDTMEIVEMVLVGQVNKSLVHLFNQQNNCAVGLCGKDGNLIQASKLFPSSDNFVGKIDVVDPTIINLLLDSGYIPVVASTAGDNHNQTYNINADTAAGAIAKSLNAEKLVLLTDTPGIMLDMNNPKTLIKDLDIRQVNKLRYDKIISGGMIPKIECCIDVLKANVKSTHIIDGRIEHSLLLEILTADRIGSMITY</sequence>
<comment type="pathway">
    <text evidence="1 8">Amino-acid biosynthesis; L-arginine biosynthesis; N(2)-acetyl-L-ornithine from L-glutamate: step 2/4.</text>
</comment>
<dbReference type="FunFam" id="3.40.1160.10:FF:000004">
    <property type="entry name" value="Acetylglutamate kinase"/>
    <property type="match status" value="1"/>
</dbReference>
<keyword evidence="10" id="KW-0934">Plastid</keyword>
<dbReference type="PANTHER" id="PTHR23342:SF0">
    <property type="entry name" value="N-ACETYLGLUTAMATE SYNTHASE, MITOCHONDRIAL"/>
    <property type="match status" value="1"/>
</dbReference>
<dbReference type="EMBL" id="MK814743">
    <property type="protein sequence ID" value="QCI09028.1"/>
    <property type="molecule type" value="Genomic_DNA"/>
</dbReference>
<gene>
    <name evidence="8 10" type="primary">argB</name>
</gene>
<dbReference type="InterPro" id="IPR004662">
    <property type="entry name" value="AcgluKinase_fam"/>
</dbReference>
<feature type="site" description="Transition state stabilizer" evidence="8">
    <location>
        <position position="29"/>
    </location>
</feature>
<keyword evidence="5 8" id="KW-0547">Nucleotide-binding</keyword>
<proteinExistence type="inferred from homology"/>
<dbReference type="HAMAP" id="MF_00082">
    <property type="entry name" value="ArgB"/>
    <property type="match status" value="1"/>
</dbReference>
<accession>A0A4D6X2F7</accession>
<keyword evidence="7 8" id="KW-0067">ATP-binding</keyword>
<dbReference type="InterPro" id="IPR001057">
    <property type="entry name" value="Glu/AcGlu_kinase"/>
</dbReference>
<comment type="catalytic activity">
    <reaction evidence="8">
        <text>N-acetyl-L-glutamate + ATP = N-acetyl-L-glutamyl 5-phosphate + ADP</text>
        <dbReference type="Rhea" id="RHEA:14629"/>
        <dbReference type="ChEBI" id="CHEBI:30616"/>
        <dbReference type="ChEBI" id="CHEBI:44337"/>
        <dbReference type="ChEBI" id="CHEBI:57936"/>
        <dbReference type="ChEBI" id="CHEBI:456216"/>
        <dbReference type="EC" id="2.7.2.8"/>
    </reaction>
</comment>
<dbReference type="InterPro" id="IPR041727">
    <property type="entry name" value="NAGK-C"/>
</dbReference>
<dbReference type="PANTHER" id="PTHR23342">
    <property type="entry name" value="N-ACETYLGLUTAMATE SYNTHASE"/>
    <property type="match status" value="1"/>
</dbReference>
<reference evidence="10" key="2">
    <citation type="submission" date="2019-04" db="EMBL/GenBank/DDBJ databases">
        <authorList>
            <person name="Pasella M."/>
        </authorList>
    </citation>
    <scope>NUCLEOTIDE SEQUENCE</scope>
    <source>
        <strain evidence="10">PD1141</strain>
    </source>
</reference>
<evidence type="ECO:0000256" key="3">
    <source>
        <dbReference type="ARBA" id="ARBA00022605"/>
    </source>
</evidence>
<evidence type="ECO:0000256" key="5">
    <source>
        <dbReference type="ARBA" id="ARBA00022741"/>
    </source>
</evidence>
<dbReference type="Gene3D" id="3.40.1160.10">
    <property type="entry name" value="Acetylglutamate kinase-like"/>
    <property type="match status" value="1"/>
</dbReference>
<feature type="domain" description="Aspartate/glutamate/uridylate kinase" evidence="9">
    <location>
        <begin position="25"/>
        <end position="261"/>
    </location>
</feature>
<organism evidence="10">
    <name type="scientific">Inkyuleea mariana</name>
    <dbReference type="NCBI Taxonomy" id="123988"/>
    <lineage>
        <taxon>Eukaryota</taxon>
        <taxon>Rhodophyta</taxon>
        <taxon>Florideophyceae</taxon>
        <taxon>Rhodymeniophycidae</taxon>
        <taxon>Ceramiales</taxon>
        <taxon>Ceramiaceae</taxon>
        <taxon>Inkyuleea</taxon>
    </lineage>
</organism>
<dbReference type="InterPro" id="IPR036393">
    <property type="entry name" value="AceGlu_kinase-like_sf"/>
</dbReference>
<keyword evidence="4 8" id="KW-0808">Transferase</keyword>
<geneLocation type="plastid" evidence="10"/>
<evidence type="ECO:0000256" key="1">
    <source>
        <dbReference type="ARBA" id="ARBA00004828"/>
    </source>
</evidence>
<dbReference type="GO" id="GO:0003991">
    <property type="term" value="F:acetylglutamate kinase activity"/>
    <property type="evidence" value="ECO:0007669"/>
    <property type="project" value="UniProtKB-UniRule"/>
</dbReference>
<feature type="site" description="Transition state stabilizer" evidence="8">
    <location>
        <position position="242"/>
    </location>
</feature>
<dbReference type="Pfam" id="PF00696">
    <property type="entry name" value="AA_kinase"/>
    <property type="match status" value="1"/>
</dbReference>
<keyword evidence="3 8" id="KW-0028">Amino-acid biosynthesis</keyword>
<dbReference type="GO" id="GO:0005524">
    <property type="term" value="F:ATP binding"/>
    <property type="evidence" value="ECO:0007669"/>
    <property type="project" value="UniProtKB-UniRule"/>
</dbReference>
<dbReference type="InterPro" id="IPR037528">
    <property type="entry name" value="ArgB"/>
</dbReference>
<feature type="binding site" evidence="8">
    <location>
        <position position="179"/>
    </location>
    <ligand>
        <name>substrate</name>
    </ligand>
</feature>
<comment type="similarity">
    <text evidence="8">Belongs to the acetylglutamate kinase family. ArgB subfamily.</text>
</comment>
<comment type="function">
    <text evidence="8">Catalyzes the ATP-dependent phosphorylation of N-acetyl-L-glutamate.</text>
</comment>
<evidence type="ECO:0000256" key="7">
    <source>
        <dbReference type="ARBA" id="ARBA00022840"/>
    </source>
</evidence>
<dbReference type="InterPro" id="IPR001048">
    <property type="entry name" value="Asp/Glu/Uridylate_kinase"/>
</dbReference>
<name>A0A4D6X2F7_9FLOR</name>
<evidence type="ECO:0000313" key="10">
    <source>
        <dbReference type="EMBL" id="QCI09028.1"/>
    </source>
</evidence>
<reference evidence="10" key="1">
    <citation type="journal article" date="2019" name="Mol. Phylogenet. Evol.">
        <title>Morphological evolution and classification of the red algal order Ceramiales inferred using plastid phylogenomics.</title>
        <authorList>
            <person name="Diaz-Tapia P."/>
            <person name="Pasella M.M."/>
            <person name="Verbruggen H."/>
            <person name="Maggs C.A."/>
        </authorList>
    </citation>
    <scope>NUCLEOTIDE SEQUENCE</scope>
    <source>
        <strain evidence="10">PD1141</strain>
    </source>
</reference>
<evidence type="ECO:0000256" key="2">
    <source>
        <dbReference type="ARBA" id="ARBA00022571"/>
    </source>
</evidence>
<dbReference type="GO" id="GO:0005737">
    <property type="term" value="C:cytoplasm"/>
    <property type="evidence" value="ECO:0007669"/>
    <property type="project" value="InterPro"/>
</dbReference>
<dbReference type="NCBIfam" id="TIGR00761">
    <property type="entry name" value="argB"/>
    <property type="match status" value="1"/>
</dbReference>
<keyword evidence="2 8" id="KW-0055">Arginine biosynthesis</keyword>
<evidence type="ECO:0000256" key="4">
    <source>
        <dbReference type="ARBA" id="ARBA00022679"/>
    </source>
</evidence>
<keyword evidence="6 8" id="KW-0418">Kinase</keyword>
<feature type="binding site" evidence="8">
    <location>
        <position position="86"/>
    </location>
    <ligand>
        <name>substrate</name>
    </ligand>
</feature>
<dbReference type="EC" id="2.7.2.8" evidence="8"/>
<evidence type="ECO:0000259" key="9">
    <source>
        <dbReference type="Pfam" id="PF00696"/>
    </source>
</evidence>
<dbReference type="UniPathway" id="UPA00068">
    <property type="reaction ID" value="UER00107"/>
</dbReference>
<feature type="binding site" evidence="8">
    <location>
        <begin position="64"/>
        <end position="65"/>
    </location>
    <ligand>
        <name>substrate</name>
    </ligand>
</feature>
<dbReference type="SUPFAM" id="SSF53633">
    <property type="entry name" value="Carbamate kinase-like"/>
    <property type="match status" value="1"/>
</dbReference>
<evidence type="ECO:0000256" key="6">
    <source>
        <dbReference type="ARBA" id="ARBA00022777"/>
    </source>
</evidence>
<dbReference type="AlphaFoldDB" id="A0A4D6X2F7"/>
<dbReference type="PIRSF" id="PIRSF000728">
    <property type="entry name" value="NAGK"/>
    <property type="match status" value="1"/>
</dbReference>
<dbReference type="PRINTS" id="PR00474">
    <property type="entry name" value="GLU5KINASE"/>
</dbReference>
<dbReference type="CDD" id="cd04250">
    <property type="entry name" value="AAK_NAGK-C"/>
    <property type="match status" value="1"/>
</dbReference>
<dbReference type="GO" id="GO:0042450">
    <property type="term" value="P:L-arginine biosynthetic process via ornithine"/>
    <property type="evidence" value="ECO:0007669"/>
    <property type="project" value="UniProtKB-UniRule"/>
</dbReference>